<organism evidence="1 2">
    <name type="scientific">Fusarium oxysporum</name>
    <name type="common">Fusarium vascular wilt</name>
    <dbReference type="NCBI Taxonomy" id="5507"/>
    <lineage>
        <taxon>Eukaryota</taxon>
        <taxon>Fungi</taxon>
        <taxon>Dikarya</taxon>
        <taxon>Ascomycota</taxon>
        <taxon>Pezizomycotina</taxon>
        <taxon>Sordariomycetes</taxon>
        <taxon>Hypocreomycetidae</taxon>
        <taxon>Hypocreales</taxon>
        <taxon>Nectriaceae</taxon>
        <taxon>Fusarium</taxon>
        <taxon>Fusarium oxysporum species complex</taxon>
    </lineage>
</organism>
<dbReference type="VEuPathDB" id="FungiDB:FOIG_14943"/>
<sequence length="95" mass="10787">MTLYTRESPLEVFCDFLTAGTWKGSATAGKMVGFCQGLDDWVANYVKEHDKEKAKIAEETPILKAFIEKREPIVAKIQDDYTKLQAAYPDQPWVT</sequence>
<accession>A0A420MFF9</accession>
<dbReference type="VEuPathDB" id="FungiDB:FOXG_11833"/>
<protein>
    <submittedName>
        <fullName evidence="1">Uncharacterized protein</fullName>
    </submittedName>
</protein>
<dbReference type="VEuPathDB" id="FungiDB:HZS61_016854"/>
<dbReference type="VEuPathDB" id="FungiDB:FOMG_14082"/>
<dbReference type="EMBL" id="MRCX01000266">
    <property type="protein sequence ID" value="RKK66759.1"/>
    <property type="molecule type" value="Genomic_DNA"/>
</dbReference>
<gene>
    <name evidence="1" type="ORF">BFJ69_g15106</name>
</gene>
<comment type="caution">
    <text evidence="1">The sequence shown here is derived from an EMBL/GenBank/DDBJ whole genome shotgun (WGS) entry which is preliminary data.</text>
</comment>
<evidence type="ECO:0000313" key="2">
    <source>
        <dbReference type="Proteomes" id="UP000285084"/>
    </source>
</evidence>
<dbReference type="Proteomes" id="UP000285084">
    <property type="component" value="Unassembled WGS sequence"/>
</dbReference>
<evidence type="ECO:0000313" key="1">
    <source>
        <dbReference type="EMBL" id="RKK66759.1"/>
    </source>
</evidence>
<dbReference type="AlphaFoldDB" id="A0A420MFF9"/>
<dbReference type="VEuPathDB" id="FungiDB:FOC1_g10003317"/>
<name>A0A420MFF9_FUSOX</name>
<dbReference type="VEuPathDB" id="FungiDB:FOZG_11962"/>
<dbReference type="VEuPathDB" id="FungiDB:FOC4_g10007690"/>
<reference evidence="1 2" key="1">
    <citation type="journal article" date="2018" name="Sci. Rep.">
        <title>Characterisation of pathogen-specific regions and novel effector candidates in Fusarium oxysporum f. sp. cepae.</title>
        <authorList>
            <person name="Armitage A.D."/>
            <person name="Taylor A."/>
            <person name="Sobczyk M.K."/>
            <person name="Baxter L."/>
            <person name="Greenfield B.P."/>
            <person name="Bates H.J."/>
            <person name="Wilson F."/>
            <person name="Jackson A.C."/>
            <person name="Ott S."/>
            <person name="Harrison R.J."/>
            <person name="Clarkson J.P."/>
        </authorList>
    </citation>
    <scope>NUCLEOTIDE SEQUENCE [LARGE SCALE GENOMIC DNA]</scope>
    <source>
        <strain evidence="1 2">Fo_A13</strain>
    </source>
</reference>
<proteinExistence type="predicted"/>